<evidence type="ECO:0000256" key="2">
    <source>
        <dbReference type="ARBA" id="ARBA00022490"/>
    </source>
</evidence>
<dbReference type="GO" id="GO:0006428">
    <property type="term" value="P:isoleucyl-tRNA aminoacylation"/>
    <property type="evidence" value="ECO:0007669"/>
    <property type="project" value="UniProtKB-UniRule"/>
</dbReference>
<dbReference type="KEGG" id="tmai:FVE67_04320"/>
<reference evidence="13 14" key="1">
    <citation type="submission" date="2019-08" db="EMBL/GenBank/DDBJ databases">
        <title>Complete genome sequence of Thermosulfurimonas marina SU872T, an anaerobic thermophilic chemolithoautotrophic bacterium isolated from a shallow marine hydrothermal vent.</title>
        <authorList>
            <person name="Allioux M."/>
            <person name="Jebbar M."/>
            <person name="Slobodkina G."/>
            <person name="Slobodkin A."/>
            <person name="Moalic Y."/>
            <person name="Frolova A."/>
            <person name="Shao Z."/>
            <person name="Alain K."/>
        </authorList>
    </citation>
    <scope>NUCLEOTIDE SEQUENCE [LARGE SCALE GENOMIC DNA]</scope>
    <source>
        <strain evidence="13 14">SU872</strain>
    </source>
</reference>
<dbReference type="PRINTS" id="PR00984">
    <property type="entry name" value="TRNASYNTHILE"/>
</dbReference>
<evidence type="ECO:0000256" key="9">
    <source>
        <dbReference type="ARBA" id="ARBA00048359"/>
    </source>
</evidence>
<dbReference type="GO" id="GO:0000049">
    <property type="term" value="F:tRNA binding"/>
    <property type="evidence" value="ECO:0007669"/>
    <property type="project" value="InterPro"/>
</dbReference>
<dbReference type="GO" id="GO:0005829">
    <property type="term" value="C:cytosol"/>
    <property type="evidence" value="ECO:0007669"/>
    <property type="project" value="TreeGrafter"/>
</dbReference>
<sequence length="939" mass="109152">MEWKKTLNLPQTDFPMKGKLPQREPEFLRFWESLKLYQKLNQREGPLFVLHDGPPYANGRIHMGTALNKVLKDIILKSRRMMGFRAPYVPGWDCHGLPIELNVERELGVRRGELPKNEIRQHCRAYAERFIHIQREEFRRLGVLGDWENPYLTMSPDYEATIAREFVRFLSSGQVYRRKKPVFWCTHCVTALAEAEVEYYDHRSPSVYVKFPLAKDALEALGLSEPAAVLIWTTTPWTLPANLAVALHPEFDYVLVRWPGEEPLLLAEGRLSALCAELSRDLPEILLRVDPRKLEGRHAQHPFYERESLFILADYVTLEAGTGCVHIAPGHGEEDYESGLRYGLEVYSPVDDTGHFLPDLPLFGGLKIWKANPRILDLLRKKGRLLFAEEITHSYPHCWRCKKPVIFRATEQWFISMEAKGLREKALRAIEEVRWIPRWGRERIRGMVEKRPDWCLSRQRAWGVPLTVFTCTSCGEILREEKYYAKVLSLFEKEGTDPWFERSAAELLPEGTRCPACGGTDFRKEEDILDVWFDSGVSFAAVLERRPELSFPADLYLEGSDQHRGWFQSSLLCAVGTRGKAPYKAVLTHGFVVDGQGRKMSKSLGNVIHPQDIIERYGAEILRLWVASEDYREDIRLSEEILRRLVEAYRKIRNTGRYLLGVLYDFDPERHLLSWEELPEFERYLLFRLGEVIRRVRRAYEEYEFHIAVQEIHRFCVVELSALSIDINRDRLYCEHPDSPRRRAAQTALYHALEALVRLAAPILSFTAEDLYQHFPFPRKTESVHLLSFPEVTWPDPGPEFAQRWEKLLSLRGEITRALEIARKDKDLIGNSLEAQVLARVPGDLQEFFTDPSWWAYFTIVSDFRLADQLPDPEEGEVLYRSEEFPGLEILVCRAPGAKCERCWQWREEVGRQEIPGLCGRCAEVVRRLREEGRLKEEA</sequence>
<dbReference type="InterPro" id="IPR023585">
    <property type="entry name" value="Ile-tRNA-ligase_type1"/>
</dbReference>
<keyword evidence="14" id="KW-1185">Reference proteome</keyword>
<evidence type="ECO:0000256" key="8">
    <source>
        <dbReference type="ARBA" id="ARBA00025217"/>
    </source>
</evidence>
<dbReference type="InterPro" id="IPR050081">
    <property type="entry name" value="Ile-tRNA_ligase"/>
</dbReference>
<dbReference type="AlphaFoldDB" id="A0A6H1WSG0"/>
<dbReference type="Gene3D" id="1.10.730.20">
    <property type="match status" value="1"/>
</dbReference>
<feature type="short sequence motif" description="'HIGH' region" evidence="10">
    <location>
        <begin position="55"/>
        <end position="65"/>
    </location>
</feature>
<evidence type="ECO:0000256" key="10">
    <source>
        <dbReference type="HAMAP-Rule" id="MF_02002"/>
    </source>
</evidence>
<feature type="binding site" evidence="10">
    <location>
        <position position="558"/>
    </location>
    <ligand>
        <name>L-isoleucyl-5'-AMP</name>
        <dbReference type="ChEBI" id="CHEBI:178002"/>
    </ligand>
</feature>
<evidence type="ECO:0000256" key="3">
    <source>
        <dbReference type="ARBA" id="ARBA00022598"/>
    </source>
</evidence>
<dbReference type="Pfam" id="PF08264">
    <property type="entry name" value="Anticodon_1"/>
    <property type="match status" value="1"/>
</dbReference>
<gene>
    <name evidence="10 13" type="primary">ileS</name>
    <name evidence="13" type="ORF">FVE67_04320</name>
</gene>
<comment type="catalytic activity">
    <reaction evidence="9 10">
        <text>tRNA(Ile) + L-isoleucine + ATP = L-isoleucyl-tRNA(Ile) + AMP + diphosphate</text>
        <dbReference type="Rhea" id="RHEA:11060"/>
        <dbReference type="Rhea" id="RHEA-COMP:9666"/>
        <dbReference type="Rhea" id="RHEA-COMP:9695"/>
        <dbReference type="ChEBI" id="CHEBI:30616"/>
        <dbReference type="ChEBI" id="CHEBI:33019"/>
        <dbReference type="ChEBI" id="CHEBI:58045"/>
        <dbReference type="ChEBI" id="CHEBI:78442"/>
        <dbReference type="ChEBI" id="CHEBI:78528"/>
        <dbReference type="ChEBI" id="CHEBI:456215"/>
        <dbReference type="EC" id="6.1.1.5"/>
    </reaction>
</comment>
<keyword evidence="10" id="KW-0862">Zinc</keyword>
<evidence type="ECO:0000259" key="11">
    <source>
        <dbReference type="Pfam" id="PF00133"/>
    </source>
</evidence>
<evidence type="ECO:0000256" key="7">
    <source>
        <dbReference type="ARBA" id="ARBA00023146"/>
    </source>
</evidence>
<dbReference type="Pfam" id="PF00133">
    <property type="entry name" value="tRNA-synt_1"/>
    <property type="match status" value="1"/>
</dbReference>
<comment type="similarity">
    <text evidence="1 10">Belongs to the class-I aminoacyl-tRNA synthetase family. IleS type 1 subfamily.</text>
</comment>
<feature type="binding site" evidence="10">
    <location>
        <position position="900"/>
    </location>
    <ligand>
        <name>Zn(2+)</name>
        <dbReference type="ChEBI" id="CHEBI:29105"/>
    </ligand>
</feature>
<keyword evidence="6 10" id="KW-0648">Protein biosynthesis</keyword>
<dbReference type="GO" id="GO:0008270">
    <property type="term" value="F:zinc ion binding"/>
    <property type="evidence" value="ECO:0007669"/>
    <property type="project" value="UniProtKB-UniRule"/>
</dbReference>
<protein>
    <recommendedName>
        <fullName evidence="10">Isoleucine--tRNA ligase</fullName>
        <ecNumber evidence="10">6.1.1.5</ecNumber>
    </recommendedName>
    <alternativeName>
        <fullName evidence="10">Isoleucyl-tRNA synthetase</fullName>
        <shortName evidence="10">IleRS</shortName>
    </alternativeName>
</protein>
<dbReference type="GO" id="GO:0004822">
    <property type="term" value="F:isoleucine-tRNA ligase activity"/>
    <property type="evidence" value="ECO:0007669"/>
    <property type="project" value="UniProtKB-UniRule"/>
</dbReference>
<dbReference type="EMBL" id="CP042909">
    <property type="protein sequence ID" value="QJA06066.1"/>
    <property type="molecule type" value="Genomic_DNA"/>
</dbReference>
<dbReference type="CDD" id="cd07960">
    <property type="entry name" value="Anticodon_Ia_Ile_BEm"/>
    <property type="match status" value="1"/>
</dbReference>
<dbReference type="InterPro" id="IPR009080">
    <property type="entry name" value="tRNAsynth_Ia_anticodon-bd"/>
</dbReference>
<keyword evidence="10" id="KW-0479">Metal-binding</keyword>
<keyword evidence="7 10" id="KW-0030">Aminoacyl-tRNA synthetase</keyword>
<dbReference type="HAMAP" id="MF_02002">
    <property type="entry name" value="Ile_tRNA_synth_type1"/>
    <property type="match status" value="1"/>
</dbReference>
<keyword evidence="2 10" id="KW-0963">Cytoplasm</keyword>
<dbReference type="PANTHER" id="PTHR42765">
    <property type="entry name" value="SOLEUCYL-TRNA SYNTHETASE"/>
    <property type="match status" value="1"/>
</dbReference>
<dbReference type="GO" id="GO:0002161">
    <property type="term" value="F:aminoacyl-tRNA deacylase activity"/>
    <property type="evidence" value="ECO:0007669"/>
    <property type="project" value="InterPro"/>
</dbReference>
<proteinExistence type="inferred from homology"/>
<dbReference type="InterPro" id="IPR002301">
    <property type="entry name" value="Ile-tRNA-ligase"/>
</dbReference>
<evidence type="ECO:0000256" key="4">
    <source>
        <dbReference type="ARBA" id="ARBA00022741"/>
    </source>
</evidence>
<feature type="binding site" evidence="10">
    <location>
        <position position="602"/>
    </location>
    <ligand>
        <name>ATP</name>
        <dbReference type="ChEBI" id="CHEBI:30616"/>
    </ligand>
</feature>
<keyword evidence="5 10" id="KW-0067">ATP-binding</keyword>
<comment type="subcellular location">
    <subcellularLocation>
        <location evidence="10">Cytoplasm</location>
    </subcellularLocation>
</comment>
<dbReference type="GO" id="GO:0005524">
    <property type="term" value="F:ATP binding"/>
    <property type="evidence" value="ECO:0007669"/>
    <property type="project" value="UniProtKB-UniRule"/>
</dbReference>
<feature type="binding site" evidence="10">
    <location>
        <position position="919"/>
    </location>
    <ligand>
        <name>Zn(2+)</name>
        <dbReference type="ChEBI" id="CHEBI:29105"/>
    </ligand>
</feature>
<organism evidence="13 14">
    <name type="scientific">Thermosulfurimonas marina</name>
    <dbReference type="NCBI Taxonomy" id="2047767"/>
    <lineage>
        <taxon>Bacteria</taxon>
        <taxon>Pseudomonadati</taxon>
        <taxon>Thermodesulfobacteriota</taxon>
        <taxon>Thermodesulfobacteria</taxon>
        <taxon>Thermodesulfobacteriales</taxon>
        <taxon>Thermodesulfobacteriaceae</taxon>
        <taxon>Thermosulfurimonas</taxon>
    </lineage>
</organism>
<dbReference type="RefSeq" id="WP_168719415.1">
    <property type="nucleotide sequence ID" value="NZ_CP042909.1"/>
</dbReference>
<evidence type="ECO:0000259" key="12">
    <source>
        <dbReference type="Pfam" id="PF08264"/>
    </source>
</evidence>
<keyword evidence="4 10" id="KW-0547">Nucleotide-binding</keyword>
<dbReference type="Gene3D" id="3.40.50.620">
    <property type="entry name" value="HUPs"/>
    <property type="match status" value="2"/>
</dbReference>
<feature type="domain" description="Aminoacyl-tRNA synthetase class Ia" evidence="11">
    <location>
        <begin position="27"/>
        <end position="638"/>
    </location>
</feature>
<dbReference type="InterPro" id="IPR009008">
    <property type="entry name" value="Val/Leu/Ile-tRNA-synth_edit"/>
</dbReference>
<comment type="domain">
    <text evidence="10">IleRS has two distinct active sites: one for aminoacylation and one for editing. The misactivated valine is translocated from the active site to the editing site, which sterically excludes the correctly activated isoleucine. The single editing site contains two valyl binding pockets, one specific for each substrate (Val-AMP or Val-tRNA(Ile)).</text>
</comment>
<dbReference type="InterPro" id="IPR002300">
    <property type="entry name" value="aa-tRNA-synth_Ia"/>
</dbReference>
<feature type="short sequence motif" description="'KMSKS' region" evidence="10">
    <location>
        <begin position="599"/>
        <end position="603"/>
    </location>
</feature>
<accession>A0A6H1WSG0</accession>
<feature type="binding site" evidence="10">
    <location>
        <position position="903"/>
    </location>
    <ligand>
        <name>Zn(2+)</name>
        <dbReference type="ChEBI" id="CHEBI:29105"/>
    </ligand>
</feature>
<dbReference type="InterPro" id="IPR014729">
    <property type="entry name" value="Rossmann-like_a/b/a_fold"/>
</dbReference>
<dbReference type="InterPro" id="IPR001412">
    <property type="entry name" value="aa-tRNA-synth_I_CS"/>
</dbReference>
<dbReference type="CDD" id="cd00818">
    <property type="entry name" value="IleRS_core"/>
    <property type="match status" value="1"/>
</dbReference>
<evidence type="ECO:0000313" key="13">
    <source>
        <dbReference type="EMBL" id="QJA06066.1"/>
    </source>
</evidence>
<dbReference type="PANTHER" id="PTHR42765:SF1">
    <property type="entry name" value="ISOLEUCINE--TRNA LIGASE, MITOCHONDRIAL"/>
    <property type="match status" value="1"/>
</dbReference>
<dbReference type="EC" id="6.1.1.5" evidence="10"/>
<dbReference type="Gene3D" id="3.90.740.10">
    <property type="entry name" value="Valyl/Leucyl/Isoleucyl-tRNA synthetase, editing domain"/>
    <property type="match status" value="1"/>
</dbReference>
<dbReference type="SUPFAM" id="SSF47323">
    <property type="entry name" value="Anticodon-binding domain of a subclass of class I aminoacyl-tRNA synthetases"/>
    <property type="match status" value="1"/>
</dbReference>
<dbReference type="Gene3D" id="1.10.10.830">
    <property type="entry name" value="Ile-tRNA synthetase CP2 domain-like"/>
    <property type="match status" value="1"/>
</dbReference>
<evidence type="ECO:0000256" key="1">
    <source>
        <dbReference type="ARBA" id="ARBA00006887"/>
    </source>
</evidence>
<dbReference type="InterPro" id="IPR033708">
    <property type="entry name" value="Anticodon_Ile_BEm"/>
</dbReference>
<dbReference type="SUPFAM" id="SSF50677">
    <property type="entry name" value="ValRS/IleRS/LeuRS editing domain"/>
    <property type="match status" value="1"/>
</dbReference>
<comment type="function">
    <text evidence="8 10">Catalyzes the attachment of isoleucine to tRNA(Ile). As IleRS can inadvertently accommodate and process structurally similar amino acids such as valine, to avoid such errors it has two additional distinct tRNA(Ile)-dependent editing activities. One activity is designated as 'pretransfer' editing and involves the hydrolysis of activated Val-AMP. The other activity is designated 'posttransfer' editing and involves deacylation of mischarged Val-tRNA(Ile).</text>
</comment>
<keyword evidence="3 10" id="KW-0436">Ligase</keyword>
<feature type="binding site" evidence="10">
    <location>
        <position position="922"/>
    </location>
    <ligand>
        <name>Zn(2+)</name>
        <dbReference type="ChEBI" id="CHEBI:29105"/>
    </ligand>
</feature>
<dbReference type="InterPro" id="IPR013155">
    <property type="entry name" value="M/V/L/I-tRNA-synth_anticd-bd"/>
</dbReference>
<comment type="subunit">
    <text evidence="10">Monomer.</text>
</comment>
<comment type="cofactor">
    <cofactor evidence="10">
        <name>Zn(2+)</name>
        <dbReference type="ChEBI" id="CHEBI:29105"/>
    </cofactor>
    <text evidence="10">Binds 1 zinc ion per subunit.</text>
</comment>
<evidence type="ECO:0000256" key="6">
    <source>
        <dbReference type="ARBA" id="ARBA00022917"/>
    </source>
</evidence>
<dbReference type="PROSITE" id="PS00178">
    <property type="entry name" value="AA_TRNA_LIGASE_I"/>
    <property type="match status" value="1"/>
</dbReference>
<evidence type="ECO:0000256" key="5">
    <source>
        <dbReference type="ARBA" id="ARBA00022840"/>
    </source>
</evidence>
<evidence type="ECO:0000313" key="14">
    <source>
        <dbReference type="Proteomes" id="UP000501253"/>
    </source>
</evidence>
<dbReference type="NCBIfam" id="TIGR00392">
    <property type="entry name" value="ileS"/>
    <property type="match status" value="1"/>
</dbReference>
<feature type="domain" description="Methionyl/Valyl/Leucyl/Isoleucyl-tRNA synthetase anticodon-binding" evidence="12">
    <location>
        <begin position="682"/>
        <end position="829"/>
    </location>
</feature>
<dbReference type="SUPFAM" id="SSF52374">
    <property type="entry name" value="Nucleotidylyl transferase"/>
    <property type="match status" value="1"/>
</dbReference>
<dbReference type="Proteomes" id="UP000501253">
    <property type="component" value="Chromosome"/>
</dbReference>
<name>A0A6H1WSG0_9BACT</name>